<name>A0ABS9HR75_9GAMM</name>
<keyword evidence="1" id="KW-1133">Transmembrane helix</keyword>
<feature type="transmembrane region" description="Helical" evidence="1">
    <location>
        <begin position="85"/>
        <end position="105"/>
    </location>
</feature>
<evidence type="ECO:0008006" key="4">
    <source>
        <dbReference type="Google" id="ProtNLM"/>
    </source>
</evidence>
<keyword evidence="1" id="KW-0812">Transmembrane</keyword>
<dbReference type="EMBL" id="JAKJPO010000003">
    <property type="protein sequence ID" value="MCF7221431.1"/>
    <property type="molecule type" value="Genomic_DNA"/>
</dbReference>
<dbReference type="Proteomes" id="UP001430796">
    <property type="component" value="Unassembled WGS sequence"/>
</dbReference>
<dbReference type="RefSeq" id="WP_237053863.1">
    <property type="nucleotide sequence ID" value="NZ_JAKJPO010000003.1"/>
</dbReference>
<evidence type="ECO:0000256" key="1">
    <source>
        <dbReference type="SAM" id="Phobius"/>
    </source>
</evidence>
<evidence type="ECO:0000313" key="2">
    <source>
        <dbReference type="EMBL" id="MCF7221431.1"/>
    </source>
</evidence>
<accession>A0ABS9HR75</accession>
<gene>
    <name evidence="2" type="ORF">L3V18_06445</name>
</gene>
<protein>
    <recommendedName>
        <fullName evidence="4">Sugar transporter</fullName>
    </recommendedName>
</protein>
<reference evidence="2" key="2">
    <citation type="submission" date="2022-01" db="EMBL/GenBank/DDBJ databases">
        <authorList>
            <person name="Zhou L.Y."/>
        </authorList>
    </citation>
    <scope>NUCLEOTIDE SEQUENCE</scope>
    <source>
        <strain evidence="2">TLK-CK17</strain>
    </source>
</reference>
<proteinExistence type="predicted"/>
<feature type="transmembrane region" description="Helical" evidence="1">
    <location>
        <begin position="12"/>
        <end position="37"/>
    </location>
</feature>
<keyword evidence="3" id="KW-1185">Reference proteome</keyword>
<organism evidence="2 3">
    <name type="scientific">Marilutibacter chinensis</name>
    <dbReference type="NCBI Taxonomy" id="2912247"/>
    <lineage>
        <taxon>Bacteria</taxon>
        <taxon>Pseudomonadati</taxon>
        <taxon>Pseudomonadota</taxon>
        <taxon>Gammaproteobacteria</taxon>
        <taxon>Lysobacterales</taxon>
        <taxon>Lysobacteraceae</taxon>
        <taxon>Marilutibacter</taxon>
    </lineage>
</organism>
<keyword evidence="1" id="KW-0472">Membrane</keyword>
<feature type="transmembrane region" description="Helical" evidence="1">
    <location>
        <begin position="111"/>
        <end position="134"/>
    </location>
</feature>
<reference evidence="2" key="1">
    <citation type="submission" date="2022-01" db="EMBL/GenBank/DDBJ databases">
        <title>Lysobacter chinensis sp. nov., a bacterium isolated from cow dung compost.</title>
        <authorList>
            <person name="Liu Y."/>
        </authorList>
    </citation>
    <scope>NUCLEOTIDE SEQUENCE</scope>
    <source>
        <strain evidence="2">TLK-CK17</strain>
    </source>
</reference>
<sequence length="144" mass="15462">MNATVVSRPKSFWAIAVLGLLWNLVGVLAFLMTVAMTPEQLAAMPAEQRQVVEATPSWLNVLFGIAVATGTLGAIGLLMRKRWAVTLFLVSLIVVVVQMVASFALTPMWSLIGPSSLVMPVIVVLIALGLWSYARKAAARGWLG</sequence>
<feature type="transmembrane region" description="Helical" evidence="1">
    <location>
        <begin position="57"/>
        <end position="78"/>
    </location>
</feature>
<evidence type="ECO:0000313" key="3">
    <source>
        <dbReference type="Proteomes" id="UP001430796"/>
    </source>
</evidence>
<comment type="caution">
    <text evidence="2">The sequence shown here is derived from an EMBL/GenBank/DDBJ whole genome shotgun (WGS) entry which is preliminary data.</text>
</comment>